<feature type="region of interest" description="Disordered" evidence="1">
    <location>
        <begin position="60"/>
        <end position="117"/>
    </location>
</feature>
<dbReference type="Proteomes" id="UP000180723">
    <property type="component" value="Segment"/>
</dbReference>
<feature type="compositionally biased region" description="Polar residues" evidence="1">
    <location>
        <begin position="1"/>
        <end position="10"/>
    </location>
</feature>
<evidence type="ECO:0000313" key="3">
    <source>
        <dbReference type="Proteomes" id="UP000180723"/>
    </source>
</evidence>
<evidence type="ECO:0000256" key="1">
    <source>
        <dbReference type="SAM" id="MobiDB-lite"/>
    </source>
</evidence>
<organism evidence="2 3">
    <name type="scientific">Rice yellow stunt virus</name>
    <name type="common">RYSV</name>
    <name type="synonym">Rice transitory yellowing virus</name>
    <dbReference type="NCBI Taxonomy" id="59380"/>
    <lineage>
        <taxon>Viruses</taxon>
        <taxon>Riboviria</taxon>
        <taxon>Orthornavirae</taxon>
        <taxon>Negarnaviricota</taxon>
        <taxon>Haploviricotina</taxon>
        <taxon>Monjiviricetes</taxon>
        <taxon>Mononegavirales</taxon>
        <taxon>Rhabdoviridae</taxon>
        <taxon>Betarhabdovirinae</taxon>
        <taxon>Alphanucleorhabdovirus</taxon>
        <taxon>Alphanucleorhabdovirus oryzae</taxon>
    </lineage>
</organism>
<feature type="compositionally biased region" description="Basic and acidic residues" evidence="1">
    <location>
        <begin position="28"/>
        <end position="46"/>
    </location>
</feature>
<feature type="compositionally biased region" description="Low complexity" evidence="1">
    <location>
        <begin position="11"/>
        <end position="20"/>
    </location>
</feature>
<sequence>MSGSGSEQTPRTTRSSSRSTLTGVASGRVEKIRSSPKSLDRIAKKYKDFDPETAKIIRADLEETQADKTMEVGGSTQESAQQITGAKRPNEEDQGGAQEAAKRVNRSNKVNSLLTSNGVTDPAKSKISNYIVGRLNANNIEADSVMVAECTNIAIHAWKEGKKYLDDKIISQATTTIPTLITNLVSNANTLSNVIASLNNVPDKLVSDIRTQVENVSNQTGQKAAKRDVLLKSSESIYNNAVKESKVDFINNYLTSSGVNVDELRKDSHHYRTVVSRIEKKYTVLVMMPEHEEHHTLKEKVATNRTFVKESAQTLSQKYVTQ</sequence>
<dbReference type="EMBL" id="AB516283">
    <property type="protein sequence ID" value="BAI79327.1"/>
    <property type="molecule type" value="Viral_cRNA"/>
</dbReference>
<accession>D3KU72</accession>
<evidence type="ECO:0000313" key="2">
    <source>
        <dbReference type="EMBL" id="BAI79327.1"/>
    </source>
</evidence>
<organismHost>
    <name type="scientific">Oryza sativa</name>
    <name type="common">Rice</name>
    <dbReference type="NCBI Taxonomy" id="4530"/>
</organismHost>
<feature type="compositionally biased region" description="Polar residues" evidence="1">
    <location>
        <begin position="74"/>
        <end position="84"/>
    </location>
</feature>
<reference evidence="2 3" key="1">
    <citation type="journal article" date="2010" name="Arch. Virol.">
        <title>Complete sequence analysis of rice transitory yellowing virus and its comparison to rice yellow stunt virus.</title>
        <authorList>
            <person name="Hiraguri A."/>
            <person name="Hibino H."/>
            <person name="Hayashi T."/>
            <person name="Shimizu T."/>
            <person name="Uehara-Ichiki T."/>
            <person name="Omura T."/>
            <person name="Sasaya T."/>
        </authorList>
    </citation>
    <scope>NUCLEOTIDE SEQUENCE [LARGE SCALE GENOMIC DNA]</scope>
</reference>
<feature type="compositionally biased region" description="Polar residues" evidence="1">
    <location>
        <begin position="107"/>
        <end position="117"/>
    </location>
</feature>
<gene>
    <name evidence="2" type="primary">P</name>
</gene>
<name>D3KU72_RYSV</name>
<proteinExistence type="predicted"/>
<protein>
    <submittedName>
        <fullName evidence="2">Phosphoprotein</fullName>
    </submittedName>
</protein>
<feature type="region of interest" description="Disordered" evidence="1">
    <location>
        <begin position="1"/>
        <end position="46"/>
    </location>
</feature>
<feature type="compositionally biased region" description="Basic and acidic residues" evidence="1">
    <location>
        <begin position="60"/>
        <end position="70"/>
    </location>
</feature>